<keyword evidence="4" id="KW-0378">Hydrolase</keyword>
<feature type="signal peptide" evidence="2">
    <location>
        <begin position="1"/>
        <end position="24"/>
    </location>
</feature>
<dbReference type="Pfam" id="PF13472">
    <property type="entry name" value="Lipase_GDSL_2"/>
    <property type="match status" value="1"/>
</dbReference>
<accession>A0ABZ2LRP8</accession>
<feature type="region of interest" description="Disordered" evidence="1">
    <location>
        <begin position="35"/>
        <end position="104"/>
    </location>
</feature>
<dbReference type="EMBL" id="CP089984">
    <property type="protein sequence ID" value="WXB12553.1"/>
    <property type="molecule type" value="Genomic_DNA"/>
</dbReference>
<dbReference type="GO" id="GO:0016787">
    <property type="term" value="F:hydrolase activity"/>
    <property type="evidence" value="ECO:0007669"/>
    <property type="project" value="UniProtKB-KW"/>
</dbReference>
<dbReference type="Proteomes" id="UP001370348">
    <property type="component" value="Chromosome"/>
</dbReference>
<protein>
    <submittedName>
        <fullName evidence="4">SGNH/GDSL hydrolase family protein</fullName>
    </submittedName>
</protein>
<dbReference type="InterPro" id="IPR013830">
    <property type="entry name" value="SGNH_hydro"/>
</dbReference>
<dbReference type="InterPro" id="IPR036514">
    <property type="entry name" value="SGNH_hydro_sf"/>
</dbReference>
<evidence type="ECO:0000313" key="5">
    <source>
        <dbReference type="Proteomes" id="UP001370348"/>
    </source>
</evidence>
<evidence type="ECO:0000313" key="4">
    <source>
        <dbReference type="EMBL" id="WXB12553.1"/>
    </source>
</evidence>
<proteinExistence type="predicted"/>
<evidence type="ECO:0000256" key="2">
    <source>
        <dbReference type="SAM" id="SignalP"/>
    </source>
</evidence>
<dbReference type="RefSeq" id="WP_394822175.1">
    <property type="nucleotide sequence ID" value="NZ_CP089984.1"/>
</dbReference>
<dbReference type="InterPro" id="IPR051532">
    <property type="entry name" value="Ester_Hydrolysis_Enzymes"/>
</dbReference>
<feature type="chain" id="PRO_5046174483" evidence="2">
    <location>
        <begin position="25"/>
        <end position="354"/>
    </location>
</feature>
<evidence type="ECO:0000259" key="3">
    <source>
        <dbReference type="Pfam" id="PF13472"/>
    </source>
</evidence>
<organism evidence="4 5">
    <name type="scientific">Pendulispora albinea</name>
    <dbReference type="NCBI Taxonomy" id="2741071"/>
    <lineage>
        <taxon>Bacteria</taxon>
        <taxon>Pseudomonadati</taxon>
        <taxon>Myxococcota</taxon>
        <taxon>Myxococcia</taxon>
        <taxon>Myxococcales</taxon>
        <taxon>Sorangiineae</taxon>
        <taxon>Pendulisporaceae</taxon>
        <taxon>Pendulispora</taxon>
    </lineage>
</organism>
<gene>
    <name evidence="4" type="ORF">LZC94_32485</name>
</gene>
<dbReference type="CDD" id="cd00229">
    <property type="entry name" value="SGNH_hydrolase"/>
    <property type="match status" value="1"/>
</dbReference>
<keyword evidence="2" id="KW-0732">Signal</keyword>
<reference evidence="4 5" key="1">
    <citation type="submission" date="2021-12" db="EMBL/GenBank/DDBJ databases">
        <title>Discovery of the Pendulisporaceae a myxobacterial family with distinct sporulation behavior and unique specialized metabolism.</title>
        <authorList>
            <person name="Garcia R."/>
            <person name="Popoff A."/>
            <person name="Bader C.D."/>
            <person name="Loehr J."/>
            <person name="Walesch S."/>
            <person name="Walt C."/>
            <person name="Boldt J."/>
            <person name="Bunk B."/>
            <person name="Haeckl F.J.F.P.J."/>
            <person name="Gunesch A.P."/>
            <person name="Birkelbach J."/>
            <person name="Nuebel U."/>
            <person name="Pietschmann T."/>
            <person name="Bach T."/>
            <person name="Mueller R."/>
        </authorList>
    </citation>
    <scope>NUCLEOTIDE SEQUENCE [LARGE SCALE GENOMIC DNA]</scope>
    <source>
        <strain evidence="4 5">MSr11954</strain>
    </source>
</reference>
<feature type="domain" description="SGNH hydrolase-type esterase" evidence="3">
    <location>
        <begin position="143"/>
        <end position="318"/>
    </location>
</feature>
<evidence type="ECO:0000256" key="1">
    <source>
        <dbReference type="SAM" id="MobiDB-lite"/>
    </source>
</evidence>
<dbReference type="PANTHER" id="PTHR30383:SF5">
    <property type="entry name" value="SGNH HYDROLASE-TYPE ESTERASE DOMAIN-CONTAINING PROTEIN"/>
    <property type="match status" value="1"/>
</dbReference>
<dbReference type="Gene3D" id="3.40.50.1110">
    <property type="entry name" value="SGNH hydrolase"/>
    <property type="match status" value="1"/>
</dbReference>
<name>A0ABZ2LRP8_9BACT</name>
<dbReference type="PROSITE" id="PS51257">
    <property type="entry name" value="PROKAR_LIPOPROTEIN"/>
    <property type="match status" value="1"/>
</dbReference>
<dbReference type="PANTHER" id="PTHR30383">
    <property type="entry name" value="THIOESTERASE 1/PROTEASE 1/LYSOPHOSPHOLIPASE L1"/>
    <property type="match status" value="1"/>
</dbReference>
<sequence length="354" mass="36223">MRRIRTCSKLACGIPATTAFLVVAAAGFFGACSSSSDVHPPADGPGSGDGAADRNQPARDGASGSIGDRPDGDVGLEDASNPADAGPDTSVPPPPGDAGLPPAASLWASPALPAFDAETVAHVRQVRALGQTKSNRPEVVGKLGDSITASSSFFYDVGNNAYALGNYAALGPTIEAIRAVPVGGGKNAFNRDSLAAKGGWTSGDVLAGTPSYVQREVAAIRPGYAIVMFGTNDGNAATLATNMNRIVDQLESEGVVAVVSTIPDRTDYADAGTLIRAINTQVRSITAQRHVPLIDLFAALGALPNVGLGPDGVHPSVAAPGTSGYFNDSDLQYGYNVRNLTAIQMLDRLRALPQ</sequence>
<keyword evidence="5" id="KW-1185">Reference proteome</keyword>
<dbReference type="SUPFAM" id="SSF52266">
    <property type="entry name" value="SGNH hydrolase"/>
    <property type="match status" value="1"/>
</dbReference>